<keyword evidence="2" id="KW-0418">Kinase</keyword>
<dbReference type="Proteomes" id="UP001652660">
    <property type="component" value="Chromosome 7e"/>
</dbReference>
<dbReference type="OrthoDB" id="1928639at2759"/>
<dbReference type="InterPro" id="IPR045272">
    <property type="entry name" value="ANXUR1/2-like"/>
</dbReference>
<reference evidence="9" key="1">
    <citation type="journal article" date="2025" name="Foods">
        <title>Unveiling the Microbial Signatures of Arabica Coffee Cherries: Insights into Ripeness Specific Diversity, Functional Traits, and Implications for Quality and Safety.</title>
        <authorList>
            <consortium name="RefSeq"/>
            <person name="Tenea G.N."/>
            <person name="Cifuentes V."/>
            <person name="Reyes P."/>
            <person name="Cevallos-Vallejos M."/>
        </authorList>
    </citation>
    <scope>NUCLEOTIDE SEQUENCE [LARGE SCALE GENOMIC DNA]</scope>
</reference>
<evidence type="ECO:0000256" key="3">
    <source>
        <dbReference type="ARBA" id="ARBA00022679"/>
    </source>
</evidence>
<comment type="subcellular location">
    <subcellularLocation>
        <location evidence="1">Membrane</location>
        <topology evidence="1">Single-pass type I membrane protein</topology>
    </subcellularLocation>
</comment>
<dbReference type="GeneID" id="113700669"/>
<keyword evidence="7" id="KW-0812">Transmembrane</keyword>
<evidence type="ECO:0000256" key="1">
    <source>
        <dbReference type="ARBA" id="ARBA00004479"/>
    </source>
</evidence>
<dbReference type="GO" id="GO:0004674">
    <property type="term" value="F:protein serine/threonine kinase activity"/>
    <property type="evidence" value="ECO:0007669"/>
    <property type="project" value="UniProtKB-KW"/>
</dbReference>
<evidence type="ECO:0000256" key="7">
    <source>
        <dbReference type="SAM" id="Phobius"/>
    </source>
</evidence>
<feature type="domain" description="Malectin-like" evidence="8">
    <location>
        <begin position="90"/>
        <end position="388"/>
    </location>
</feature>
<dbReference type="GO" id="GO:0004714">
    <property type="term" value="F:transmembrane receptor protein tyrosine kinase activity"/>
    <property type="evidence" value="ECO:0007669"/>
    <property type="project" value="InterPro"/>
</dbReference>
<organism evidence="9 10">
    <name type="scientific">Coffea arabica</name>
    <name type="common">Arabian coffee</name>
    <dbReference type="NCBI Taxonomy" id="13443"/>
    <lineage>
        <taxon>Eukaryota</taxon>
        <taxon>Viridiplantae</taxon>
        <taxon>Streptophyta</taxon>
        <taxon>Embryophyta</taxon>
        <taxon>Tracheophyta</taxon>
        <taxon>Spermatophyta</taxon>
        <taxon>Magnoliopsida</taxon>
        <taxon>eudicotyledons</taxon>
        <taxon>Gunneridae</taxon>
        <taxon>Pentapetalae</taxon>
        <taxon>asterids</taxon>
        <taxon>lamiids</taxon>
        <taxon>Gentianales</taxon>
        <taxon>Rubiaceae</taxon>
        <taxon>Ixoroideae</taxon>
        <taxon>Gardenieae complex</taxon>
        <taxon>Bertiereae - Coffeeae clade</taxon>
        <taxon>Coffeeae</taxon>
        <taxon>Coffea</taxon>
    </lineage>
</organism>
<dbReference type="GO" id="GO:0016020">
    <property type="term" value="C:membrane"/>
    <property type="evidence" value="ECO:0007669"/>
    <property type="project" value="UniProtKB-SubCell"/>
</dbReference>
<feature type="transmembrane region" description="Helical" evidence="7">
    <location>
        <begin position="407"/>
        <end position="427"/>
    </location>
</feature>
<evidence type="ECO:0000313" key="10">
    <source>
        <dbReference type="RefSeq" id="XP_027076934.1"/>
    </source>
</evidence>
<keyword evidence="7" id="KW-1133">Transmembrane helix</keyword>
<keyword evidence="3" id="KW-0808">Transferase</keyword>
<keyword evidence="9" id="KW-1185">Reference proteome</keyword>
<keyword evidence="6" id="KW-0325">Glycoprotein</keyword>
<evidence type="ECO:0000256" key="5">
    <source>
        <dbReference type="ARBA" id="ARBA00022840"/>
    </source>
</evidence>
<dbReference type="AlphaFoldDB" id="A0A6P6TEN2"/>
<dbReference type="InterPro" id="IPR024788">
    <property type="entry name" value="Malectin-like_Carb-bd_dom"/>
</dbReference>
<name>A0A6P6TEN2_COFAR</name>
<gene>
    <name evidence="10" type="primary">LOC113700669</name>
</gene>
<evidence type="ECO:0000313" key="9">
    <source>
        <dbReference type="Proteomes" id="UP001652660"/>
    </source>
</evidence>
<dbReference type="Gene3D" id="2.60.120.430">
    <property type="entry name" value="Galactose-binding lectin"/>
    <property type="match status" value="2"/>
</dbReference>
<feature type="transmembrane region" description="Helical" evidence="7">
    <location>
        <begin position="12"/>
        <end position="33"/>
    </location>
</feature>
<accession>A0A6P6TEN2</accession>
<dbReference type="Pfam" id="PF12819">
    <property type="entry name" value="Malectin_like"/>
    <property type="match status" value="1"/>
</dbReference>
<dbReference type="PANTHER" id="PTHR34590:SF12">
    <property type="entry name" value="CARBOHYDRATE-BINDING PROTEIN OF THE ER PROTEIN"/>
    <property type="match status" value="1"/>
</dbReference>
<reference evidence="10" key="2">
    <citation type="submission" date="2025-08" db="UniProtKB">
        <authorList>
            <consortium name="RefSeq"/>
        </authorList>
    </citation>
    <scope>IDENTIFICATION</scope>
    <source>
        <tissue evidence="10">Leaves</tissue>
    </source>
</reference>
<dbReference type="GO" id="GO:0005524">
    <property type="term" value="F:ATP binding"/>
    <property type="evidence" value="ECO:0007669"/>
    <property type="project" value="UniProtKB-KW"/>
</dbReference>
<evidence type="ECO:0000259" key="8">
    <source>
        <dbReference type="Pfam" id="PF12819"/>
    </source>
</evidence>
<evidence type="ECO:0000256" key="6">
    <source>
        <dbReference type="ARBA" id="ARBA00023180"/>
    </source>
</evidence>
<evidence type="ECO:0000256" key="4">
    <source>
        <dbReference type="ARBA" id="ARBA00022741"/>
    </source>
</evidence>
<protein>
    <submittedName>
        <fullName evidence="10">Probable receptor-like protein kinase At5g24010</fullName>
    </submittedName>
</protein>
<dbReference type="RefSeq" id="XP_027076934.1">
    <property type="nucleotide sequence ID" value="XM_027221133.1"/>
</dbReference>
<evidence type="ECO:0000256" key="2">
    <source>
        <dbReference type="ARBA" id="ARBA00022527"/>
    </source>
</evidence>
<keyword evidence="7" id="KW-0472">Membrane</keyword>
<keyword evidence="4" id="KW-0547">Nucleotide-binding</keyword>
<dbReference type="PANTHER" id="PTHR34590">
    <property type="entry name" value="OS03G0124300 PROTEIN-RELATED"/>
    <property type="match status" value="1"/>
</dbReference>
<sequence length="428" mass="46579">MEILHPPKTVYVLFNLCCYLLLFNGINTSAYSVPDRYFINCGSSGSTTVYGRNFVGDVNPDSFTLSTSHSNIAKEDQSSDSASSPLYQTNGIYVVRFHFYAFTSPDNLATVRFDASTSKFSLQSNFSVQNSSTSKSPVIKEFLIRIDVGNFQIYFTPSGSSSFAFVNAIEAFLAPDNFIQDSPFYITPAGSKGVYNGLLPNALQVVHRISVGGLTVTPDTDTLGRNWIPDDDYLVFWDAATNTPFRSAPPNYQPGSATKFDAPDPVYNTAKELNIAPSQQGVTLPKTNSNVSWGFNVNGNAKFLVRVHFCDVISQAGSGKLKFNLYIYSNFSQKIDPQDSTTAAMTAVPFYIDFVVHSDDSGFMNVSIGPRQDSRNQTAFLNGVEIMQLVNFPGPIPDGSGSGNKHLPAIISSVAGGVVLIIITVVLF</sequence>
<keyword evidence="5" id="KW-0067">ATP-binding</keyword>
<keyword evidence="2" id="KW-0723">Serine/threonine-protein kinase</keyword>
<dbReference type="FunFam" id="2.60.120.430:FF:000013">
    <property type="entry name" value="Putative receptor-like protein kinase"/>
    <property type="match status" value="1"/>
</dbReference>
<proteinExistence type="predicted"/>